<evidence type="ECO:0000256" key="1">
    <source>
        <dbReference type="SAM" id="Phobius"/>
    </source>
</evidence>
<gene>
    <name evidence="2" type="ORF">C0039_04815</name>
</gene>
<feature type="transmembrane region" description="Helical" evidence="1">
    <location>
        <begin position="77"/>
        <end position="100"/>
    </location>
</feature>
<organism evidence="2 3">
    <name type="scientific">Pseudohalioglobus lutimaris</name>
    <dbReference type="NCBI Taxonomy" id="1737061"/>
    <lineage>
        <taxon>Bacteria</taxon>
        <taxon>Pseudomonadati</taxon>
        <taxon>Pseudomonadota</taxon>
        <taxon>Gammaproteobacteria</taxon>
        <taxon>Cellvibrionales</taxon>
        <taxon>Halieaceae</taxon>
        <taxon>Pseudohalioglobus</taxon>
    </lineage>
</organism>
<accession>A0A2N5X5V4</accession>
<dbReference type="OrthoDB" id="7067198at2"/>
<keyword evidence="1" id="KW-0472">Membrane</keyword>
<proteinExistence type="predicted"/>
<dbReference type="Proteomes" id="UP000235005">
    <property type="component" value="Unassembled WGS sequence"/>
</dbReference>
<dbReference type="RefSeq" id="WP_101517408.1">
    <property type="nucleotide sequence ID" value="NZ_PKUS01000003.1"/>
</dbReference>
<dbReference type="AlphaFoldDB" id="A0A2N5X5V4"/>
<sequence length="141" mass="15708">MNQSDFKASKAIQVTLWVTAVGIVAYWISYFTDGTVHSTADSCYHIFQRNFPAPDGMIAICAIATAVGLGKAREWSIYTGMTAVGGLLFLALIDISYNVWNDMYNGMHGPMVMETVINIFCLSVSAIITRYLWVNREHLRS</sequence>
<keyword evidence="1" id="KW-1133">Transmembrane helix</keyword>
<name>A0A2N5X5V4_9GAMM</name>
<feature type="transmembrane region" description="Helical" evidence="1">
    <location>
        <begin position="112"/>
        <end position="133"/>
    </location>
</feature>
<reference evidence="2 3" key="1">
    <citation type="submission" date="2018-01" db="EMBL/GenBank/DDBJ databases">
        <title>The draft genome sequence of Halioglobus lutimaris HF004.</title>
        <authorList>
            <person name="Du Z.-J."/>
            <person name="Shi M.-J."/>
        </authorList>
    </citation>
    <scope>NUCLEOTIDE SEQUENCE [LARGE SCALE GENOMIC DNA]</scope>
    <source>
        <strain evidence="2 3">HF004</strain>
    </source>
</reference>
<evidence type="ECO:0000313" key="2">
    <source>
        <dbReference type="EMBL" id="PLW69858.1"/>
    </source>
</evidence>
<dbReference type="EMBL" id="PKUS01000003">
    <property type="protein sequence ID" value="PLW69858.1"/>
    <property type="molecule type" value="Genomic_DNA"/>
</dbReference>
<feature type="transmembrane region" description="Helical" evidence="1">
    <location>
        <begin position="12"/>
        <end position="31"/>
    </location>
</feature>
<protein>
    <submittedName>
        <fullName evidence="2">Uncharacterized protein</fullName>
    </submittedName>
</protein>
<evidence type="ECO:0000313" key="3">
    <source>
        <dbReference type="Proteomes" id="UP000235005"/>
    </source>
</evidence>
<comment type="caution">
    <text evidence="2">The sequence shown here is derived from an EMBL/GenBank/DDBJ whole genome shotgun (WGS) entry which is preliminary data.</text>
</comment>
<feature type="transmembrane region" description="Helical" evidence="1">
    <location>
        <begin position="51"/>
        <end position="70"/>
    </location>
</feature>
<keyword evidence="3" id="KW-1185">Reference proteome</keyword>
<keyword evidence="1" id="KW-0812">Transmembrane</keyword>